<gene>
    <name evidence="1" type="ORF">SB6411_05439</name>
</gene>
<comment type="caution">
    <text evidence="1">The sequence shown here is derived from an EMBL/GenBank/DDBJ whole genome shotgun (WGS) entry which is preliminary data.</text>
</comment>
<accession>A0ABY6VB19</accession>
<sequence>MLYVRSKNEKIMIVSGNSWSRGWSYYLWKTNWQIFFLVQEILLRHLNVYSTNTLVFSNLLDRNKIKEISG</sequence>
<evidence type="ECO:0000313" key="1">
    <source>
        <dbReference type="EMBL" id="VUS41130.1"/>
    </source>
</evidence>
<name>A0ABY6VB19_9ENTR</name>
<reference evidence="1 2" key="1">
    <citation type="submission" date="2019-07" db="EMBL/GenBank/DDBJ databases">
        <authorList>
            <person name="Brisse S."/>
            <person name="Rodrigues C."/>
            <person name="Thorpe H."/>
        </authorList>
    </citation>
    <scope>NUCLEOTIDE SEQUENCE [LARGE SCALE GENOMIC DNA]</scope>
    <source>
        <strain evidence="1">SB6411</strain>
    </source>
</reference>
<proteinExistence type="predicted"/>
<keyword evidence="2" id="KW-1185">Reference proteome</keyword>
<protein>
    <submittedName>
        <fullName evidence="1">Uncharacterized protein</fullName>
    </submittedName>
</protein>
<dbReference type="Proteomes" id="UP000317652">
    <property type="component" value="Unassembled WGS sequence"/>
</dbReference>
<evidence type="ECO:0000313" key="2">
    <source>
        <dbReference type="Proteomes" id="UP000317652"/>
    </source>
</evidence>
<dbReference type="EMBL" id="CABGGS010000008">
    <property type="protein sequence ID" value="VUS41130.1"/>
    <property type="molecule type" value="Genomic_DNA"/>
</dbReference>
<organism evidence="1 2">
    <name type="scientific">Klebsiella spallanzanii</name>
    <dbReference type="NCBI Taxonomy" id="2587528"/>
    <lineage>
        <taxon>Bacteria</taxon>
        <taxon>Pseudomonadati</taxon>
        <taxon>Pseudomonadota</taxon>
        <taxon>Gammaproteobacteria</taxon>
        <taxon>Enterobacterales</taxon>
        <taxon>Enterobacteriaceae</taxon>
        <taxon>Klebsiella/Raoultella group</taxon>
        <taxon>Klebsiella</taxon>
    </lineage>
</organism>